<keyword evidence="2" id="KW-1133">Transmembrane helix</keyword>
<feature type="transmembrane region" description="Helical" evidence="2">
    <location>
        <begin position="33"/>
        <end position="51"/>
    </location>
</feature>
<keyword evidence="2" id="KW-0812">Transmembrane</keyword>
<sequence length="101" mass="11177">MSSLLLYGPNQANSQVGVTVTINSFLENRTENFHLYFLVLFPLYFLINGVFNHVFWRSQKPLELAAPSTVAAAQSTGTAPRKPLRLRLTTLGKPKPAEGTT</sequence>
<feature type="region of interest" description="Disordered" evidence="1">
    <location>
        <begin position="74"/>
        <end position="101"/>
    </location>
</feature>
<dbReference type="GeneID" id="100274689"/>
<name>B6SHA5_MAIZE</name>
<dbReference type="RefSeq" id="NP_001142476.1">
    <property type="nucleotide sequence ID" value="NM_001149004.1"/>
</dbReference>
<reference evidence="3" key="1">
    <citation type="journal article" date="2009" name="Plant Mol. Biol.">
        <title>Insights into corn genes derived from large-scale cDNA sequencing.</title>
        <authorList>
            <person name="Alexandrov N.N."/>
            <person name="Brover V.V."/>
            <person name="Freidin S."/>
            <person name="Troukhan M.E."/>
            <person name="Tatarinova T.V."/>
            <person name="Zhang H."/>
            <person name="Swaller T.J."/>
            <person name="Lu Y.P."/>
            <person name="Bouck J."/>
            <person name="Flavell R.B."/>
            <person name="Feldmann K.A."/>
        </authorList>
    </citation>
    <scope>NUCLEOTIDE SEQUENCE</scope>
</reference>
<keyword evidence="2" id="KW-0472">Membrane</keyword>
<dbReference type="AlphaFoldDB" id="B6SHA5"/>
<organism evidence="3">
    <name type="scientific">Zea mays</name>
    <name type="common">Maize</name>
    <dbReference type="NCBI Taxonomy" id="4577"/>
    <lineage>
        <taxon>Eukaryota</taxon>
        <taxon>Viridiplantae</taxon>
        <taxon>Streptophyta</taxon>
        <taxon>Embryophyta</taxon>
        <taxon>Tracheophyta</taxon>
        <taxon>Spermatophyta</taxon>
        <taxon>Magnoliopsida</taxon>
        <taxon>Liliopsida</taxon>
        <taxon>Poales</taxon>
        <taxon>Poaceae</taxon>
        <taxon>PACMAD clade</taxon>
        <taxon>Panicoideae</taxon>
        <taxon>Andropogonodae</taxon>
        <taxon>Andropogoneae</taxon>
        <taxon>Tripsacinae</taxon>
        <taxon>Zea</taxon>
    </lineage>
</organism>
<evidence type="ECO:0000256" key="2">
    <source>
        <dbReference type="SAM" id="Phobius"/>
    </source>
</evidence>
<feature type="compositionally biased region" description="Low complexity" evidence="1">
    <location>
        <begin position="78"/>
        <end position="94"/>
    </location>
</feature>
<accession>B6SHA5</accession>
<dbReference type="KEGG" id="zma:100274689"/>
<dbReference type="EMBL" id="EU952120">
    <property type="protein sequence ID" value="ACG24238.1"/>
    <property type="molecule type" value="mRNA"/>
</dbReference>
<evidence type="ECO:0000313" key="3">
    <source>
        <dbReference type="EMBL" id="ACG24238.1"/>
    </source>
</evidence>
<proteinExistence type="evidence at transcript level"/>
<evidence type="ECO:0000256" key="1">
    <source>
        <dbReference type="SAM" id="MobiDB-lite"/>
    </source>
</evidence>
<protein>
    <submittedName>
        <fullName evidence="3">Uncharacterized protein</fullName>
    </submittedName>
</protein>